<keyword evidence="1" id="KW-0812">Transmembrane</keyword>
<accession>A0A6V7WND7</accession>
<evidence type="ECO:0000313" key="3">
    <source>
        <dbReference type="Proteomes" id="UP000580250"/>
    </source>
</evidence>
<sequence length="79" mass="9358">MYKTNILLFLVLHSMNVVVISIDLFHSQLVLETKIVPLSELKVMKTMIDHQHLPRIHSFPSAFHFYFFLSYCLFPSLYN</sequence>
<dbReference type="EMBL" id="CAJEWN010000693">
    <property type="protein sequence ID" value="CAD2188445.1"/>
    <property type="molecule type" value="Genomic_DNA"/>
</dbReference>
<feature type="transmembrane region" description="Helical" evidence="1">
    <location>
        <begin position="6"/>
        <end position="25"/>
    </location>
</feature>
<gene>
    <name evidence="2" type="ORF">MENT_LOCUS41097</name>
</gene>
<dbReference type="Proteomes" id="UP000580250">
    <property type="component" value="Unassembled WGS sequence"/>
</dbReference>
<organism evidence="2 3">
    <name type="scientific">Meloidogyne enterolobii</name>
    <name type="common">Root-knot nematode worm</name>
    <name type="synonym">Meloidogyne mayaguensis</name>
    <dbReference type="NCBI Taxonomy" id="390850"/>
    <lineage>
        <taxon>Eukaryota</taxon>
        <taxon>Metazoa</taxon>
        <taxon>Ecdysozoa</taxon>
        <taxon>Nematoda</taxon>
        <taxon>Chromadorea</taxon>
        <taxon>Rhabditida</taxon>
        <taxon>Tylenchina</taxon>
        <taxon>Tylenchomorpha</taxon>
        <taxon>Tylenchoidea</taxon>
        <taxon>Meloidogynidae</taxon>
        <taxon>Meloidogyninae</taxon>
        <taxon>Meloidogyne</taxon>
    </lineage>
</organism>
<keyword evidence="1" id="KW-0472">Membrane</keyword>
<dbReference type="AlphaFoldDB" id="A0A6V7WND7"/>
<keyword evidence="1" id="KW-1133">Transmembrane helix</keyword>
<evidence type="ECO:0000256" key="1">
    <source>
        <dbReference type="SAM" id="Phobius"/>
    </source>
</evidence>
<comment type="caution">
    <text evidence="2">The sequence shown here is derived from an EMBL/GenBank/DDBJ whole genome shotgun (WGS) entry which is preliminary data.</text>
</comment>
<protein>
    <submittedName>
        <fullName evidence="2">Uncharacterized protein</fullName>
    </submittedName>
</protein>
<name>A0A6V7WND7_MELEN</name>
<proteinExistence type="predicted"/>
<feature type="transmembrane region" description="Helical" evidence="1">
    <location>
        <begin position="59"/>
        <end position="78"/>
    </location>
</feature>
<evidence type="ECO:0000313" key="2">
    <source>
        <dbReference type="EMBL" id="CAD2188445.1"/>
    </source>
</evidence>
<reference evidence="2 3" key="1">
    <citation type="submission" date="2020-08" db="EMBL/GenBank/DDBJ databases">
        <authorList>
            <person name="Koutsovoulos G."/>
            <person name="Danchin GJ E."/>
        </authorList>
    </citation>
    <scope>NUCLEOTIDE SEQUENCE [LARGE SCALE GENOMIC DNA]</scope>
</reference>